<comment type="caution">
    <text evidence="2">The sequence shown here is derived from an EMBL/GenBank/DDBJ whole genome shotgun (WGS) entry which is preliminary data.</text>
</comment>
<protein>
    <submittedName>
        <fullName evidence="2">Uncharacterized protein</fullName>
    </submittedName>
</protein>
<name>A0A158EE71_9BURK</name>
<sequence length="64" mass="7383">MLWQLDSYTARRISPLFIERDVPNLKVSPINRFDEGDVRSFESRSDEPSQSDASVRCHDAAENQ</sequence>
<evidence type="ECO:0000313" key="3">
    <source>
        <dbReference type="Proteomes" id="UP000071859"/>
    </source>
</evidence>
<dbReference type="EMBL" id="FCOX02000075">
    <property type="protein sequence ID" value="SAL05181.1"/>
    <property type="molecule type" value="Genomic_DNA"/>
</dbReference>
<feature type="region of interest" description="Disordered" evidence="1">
    <location>
        <begin position="38"/>
        <end position="64"/>
    </location>
</feature>
<dbReference type="Proteomes" id="UP000071859">
    <property type="component" value="Unassembled WGS sequence"/>
</dbReference>
<accession>A0A158EE71</accession>
<reference evidence="2" key="1">
    <citation type="submission" date="2016-01" db="EMBL/GenBank/DDBJ databases">
        <authorList>
            <person name="Peeters C."/>
        </authorList>
    </citation>
    <scope>NUCLEOTIDE SEQUENCE</scope>
    <source>
        <strain evidence="2">LMG 29321</strain>
    </source>
</reference>
<organism evidence="2 3">
    <name type="scientific">Caballeronia calidae</name>
    <dbReference type="NCBI Taxonomy" id="1777139"/>
    <lineage>
        <taxon>Bacteria</taxon>
        <taxon>Pseudomonadati</taxon>
        <taxon>Pseudomonadota</taxon>
        <taxon>Betaproteobacteria</taxon>
        <taxon>Burkholderiales</taxon>
        <taxon>Burkholderiaceae</taxon>
        <taxon>Caballeronia</taxon>
    </lineage>
</organism>
<proteinExistence type="predicted"/>
<evidence type="ECO:0000256" key="1">
    <source>
        <dbReference type="SAM" id="MobiDB-lite"/>
    </source>
</evidence>
<gene>
    <name evidence="2" type="ORF">AWB78_07343</name>
</gene>
<feature type="compositionally biased region" description="Basic and acidic residues" evidence="1">
    <location>
        <begin position="55"/>
        <end position="64"/>
    </location>
</feature>
<feature type="compositionally biased region" description="Basic and acidic residues" evidence="1">
    <location>
        <begin position="38"/>
        <end position="47"/>
    </location>
</feature>
<evidence type="ECO:0000313" key="2">
    <source>
        <dbReference type="EMBL" id="SAL05181.1"/>
    </source>
</evidence>
<dbReference type="AlphaFoldDB" id="A0A158EE71"/>
<keyword evidence="3" id="KW-1185">Reference proteome</keyword>